<keyword evidence="1 4" id="KW-0349">Heme</keyword>
<accession>A0AAE9ZU74</accession>
<dbReference type="KEGG" id="slom:PXH66_12335"/>
<reference evidence="7" key="1">
    <citation type="submission" date="2023-03" db="EMBL/GenBank/DDBJ databases">
        <title>Lomoglobus Profundus gen. nov., sp. nov., a novel member of the phylum Verrucomicrobia, isolated from deep-marine sediment of South China Sea.</title>
        <authorList>
            <person name="Ahmad T."/>
            <person name="Ishaq S.E."/>
            <person name="Wang F."/>
        </authorList>
    </citation>
    <scope>NUCLEOTIDE SEQUENCE</scope>
    <source>
        <strain evidence="7">LMO-M01</strain>
    </source>
</reference>
<feature type="domain" description="Cytochrome c" evidence="6">
    <location>
        <begin position="1085"/>
        <end position="1172"/>
    </location>
</feature>
<dbReference type="AlphaFoldDB" id="A0AAE9ZU74"/>
<sequence>MNSTPFRKLFAGVLVLAISVFLLPSATRAAAAATADDGVIDLLFLGHGQREGKGYHLSHVFAPVFNRSLGAQKIRMRYVEDPAVLNAADLAQTDVLMIYANFRTMSPEQEKVLLDFVADGGGFVPVHSASACFGHSQLYVDLVGARFKSHGMEAFTAAIVPGQEHHPIMDGFPEFETTDETYVHADHNEANRTVLMTREAEPWTWTRTHGQGRVFYTAYGHDMQTWGQAAFHDLLIRGIRWAAGDAKAAANLALVKSLPSARYQPADTIPNYRKQDPAPELAKPFTPEESQQLTLAERGFELQLFAAEPMVVNPIALAWDERGRLFVAETIDYPNEVDTNQQGDDRILILEDTDGDGQADKSTVFADGLNIPTSLTPIDGGWIVAQAPQFLFLKDSDGDDRADVRYAINQDWGVEDTHAGPSNLRYGFDNKIWGAVGYSDAKKSTQGEFGQGVFRMDPSSGVVEPVGMFSNNTWGLGMSEDFEIFGSTANGAPAWHAPLWRAFTYDRHDALPPQLASKIDDFTQFFAATDKFLQVDWHGRYTAGAGFNLYTARAFPERFWNKGAFIGGPTGHLLGEFFLKEEGSTYVGQNRGSVVASTDEWFSPVFAEVGPDGALWIADWYNFIIQHNPRPSEQSAGFEGRMGAGNAHENPLRDRQHGRIYRLVAKAAQPSRQLDLSAASTADLIAALSNDNMFWRMTAQRKLVREQRRDAIPRLREIVETDRSVDAIGISPRVIHALWSLHGLGAFNVMTAAGERAVERALSHPAASVRKNAVMALTEAGGEANLQRAASLLDDPDAKTRLKSLLALGLLPPSEDNARMLFARRTSLPSDPWLARAFAHAVLDNEAPYFAELLTNPTPAEQSVFALFAKVEEAPDYLVAKRQFALVEGDYAAALGDWKNLPASSLEPISLALLDAWKTKLHEPTPADTALVQQLVNRLDGDAQMRLRLRAGGLDLNYGNIDEVAYAAFLKENTFTPVISDRNWGGLGERVYLQNCVACHGSEARGDPSVGAPSLRGMENWYVQTQLQKFRHGLRGTHFKNANGIAMRSALEFLDTHPRAEFVISSLAFYLSSLDPVMPEPTVTGNAAAGQALYATCAACHGADGAGNRELSAPKLTGKQDWYLMHHLKLFHDGVRGADPRDVTGQQMAAMAKTVPNEQAMRDLAAYIQTLNTKN</sequence>
<keyword evidence="5" id="KW-0732">Signal</keyword>
<evidence type="ECO:0000313" key="7">
    <source>
        <dbReference type="EMBL" id="WED63119.1"/>
    </source>
</evidence>
<evidence type="ECO:0000256" key="2">
    <source>
        <dbReference type="ARBA" id="ARBA00022723"/>
    </source>
</evidence>
<feature type="chain" id="PRO_5041918652" evidence="5">
    <location>
        <begin position="32"/>
        <end position="1175"/>
    </location>
</feature>
<dbReference type="Pfam" id="PF23500">
    <property type="entry name" value="DUF7133"/>
    <property type="match status" value="1"/>
</dbReference>
<dbReference type="InterPro" id="IPR011989">
    <property type="entry name" value="ARM-like"/>
</dbReference>
<gene>
    <name evidence="7" type="ORF">PXH66_12335</name>
</gene>
<dbReference type="SUPFAM" id="SSF52317">
    <property type="entry name" value="Class I glutamine amidotransferase-like"/>
    <property type="match status" value="1"/>
</dbReference>
<dbReference type="Pfam" id="PF00034">
    <property type="entry name" value="Cytochrom_C"/>
    <property type="match status" value="2"/>
</dbReference>
<evidence type="ECO:0000256" key="1">
    <source>
        <dbReference type="ARBA" id="ARBA00022617"/>
    </source>
</evidence>
<dbReference type="GO" id="GO:0046872">
    <property type="term" value="F:metal ion binding"/>
    <property type="evidence" value="ECO:0007669"/>
    <property type="project" value="UniProtKB-KW"/>
</dbReference>
<dbReference type="InterPro" id="IPR055557">
    <property type="entry name" value="DUF7133"/>
</dbReference>
<dbReference type="InterPro" id="IPR029010">
    <property type="entry name" value="ThuA-like"/>
</dbReference>
<dbReference type="GO" id="GO:0020037">
    <property type="term" value="F:heme binding"/>
    <property type="evidence" value="ECO:0007669"/>
    <property type="project" value="InterPro"/>
</dbReference>
<dbReference type="NCBIfam" id="TIGR02604">
    <property type="entry name" value="Piru_Ver_Nterm"/>
    <property type="match status" value="1"/>
</dbReference>
<feature type="signal peptide" evidence="5">
    <location>
        <begin position="1"/>
        <end position="31"/>
    </location>
</feature>
<dbReference type="SUPFAM" id="SSF48371">
    <property type="entry name" value="ARM repeat"/>
    <property type="match status" value="1"/>
</dbReference>
<dbReference type="InterPro" id="IPR036909">
    <property type="entry name" value="Cyt_c-like_dom_sf"/>
</dbReference>
<dbReference type="RefSeq" id="WP_330931796.1">
    <property type="nucleotide sequence ID" value="NZ_CP119075.1"/>
</dbReference>
<dbReference type="Gene3D" id="3.40.50.880">
    <property type="match status" value="1"/>
</dbReference>
<dbReference type="InterPro" id="IPR029062">
    <property type="entry name" value="Class_I_gatase-like"/>
</dbReference>
<keyword evidence="8" id="KW-1185">Reference proteome</keyword>
<organism evidence="7 8">
    <name type="scientific">Synoicihabitans lomoniglobus</name>
    <dbReference type="NCBI Taxonomy" id="2909285"/>
    <lineage>
        <taxon>Bacteria</taxon>
        <taxon>Pseudomonadati</taxon>
        <taxon>Verrucomicrobiota</taxon>
        <taxon>Opitutia</taxon>
        <taxon>Opitutales</taxon>
        <taxon>Opitutaceae</taxon>
        <taxon>Synoicihabitans</taxon>
    </lineage>
</organism>
<proteinExistence type="predicted"/>
<dbReference type="Proteomes" id="UP001218638">
    <property type="component" value="Chromosome"/>
</dbReference>
<feature type="domain" description="Cytochrome c" evidence="6">
    <location>
        <begin position="983"/>
        <end position="1075"/>
    </location>
</feature>
<protein>
    <submittedName>
        <fullName evidence="7">ThuA domain-containing protein</fullName>
    </submittedName>
</protein>
<dbReference type="InterPro" id="IPR009056">
    <property type="entry name" value="Cyt_c-like_dom"/>
</dbReference>
<dbReference type="EMBL" id="CP119075">
    <property type="protein sequence ID" value="WED63119.1"/>
    <property type="molecule type" value="Genomic_DNA"/>
</dbReference>
<dbReference type="SUPFAM" id="SSF50952">
    <property type="entry name" value="Soluble quinoprotein glucose dehydrogenase"/>
    <property type="match status" value="1"/>
</dbReference>
<evidence type="ECO:0000313" key="8">
    <source>
        <dbReference type="Proteomes" id="UP001218638"/>
    </source>
</evidence>
<evidence type="ECO:0000256" key="4">
    <source>
        <dbReference type="PROSITE-ProRule" id="PRU00433"/>
    </source>
</evidence>
<dbReference type="InterPro" id="IPR016024">
    <property type="entry name" value="ARM-type_fold"/>
</dbReference>
<dbReference type="PROSITE" id="PS51007">
    <property type="entry name" value="CYTC"/>
    <property type="match status" value="2"/>
</dbReference>
<dbReference type="Gene3D" id="1.25.10.10">
    <property type="entry name" value="Leucine-rich Repeat Variant"/>
    <property type="match status" value="1"/>
</dbReference>
<dbReference type="GO" id="GO:0009055">
    <property type="term" value="F:electron transfer activity"/>
    <property type="evidence" value="ECO:0007669"/>
    <property type="project" value="InterPro"/>
</dbReference>
<name>A0AAE9ZU74_9BACT</name>
<evidence type="ECO:0000256" key="3">
    <source>
        <dbReference type="ARBA" id="ARBA00023004"/>
    </source>
</evidence>
<dbReference type="Gene3D" id="1.10.760.10">
    <property type="entry name" value="Cytochrome c-like domain"/>
    <property type="match status" value="2"/>
</dbReference>
<dbReference type="SUPFAM" id="SSF46626">
    <property type="entry name" value="Cytochrome c"/>
    <property type="match status" value="2"/>
</dbReference>
<keyword evidence="2 4" id="KW-0479">Metal-binding</keyword>
<dbReference type="PANTHER" id="PTHR33546">
    <property type="entry name" value="LARGE, MULTIFUNCTIONAL SECRETED PROTEIN-RELATED"/>
    <property type="match status" value="1"/>
</dbReference>
<dbReference type="InterPro" id="IPR011041">
    <property type="entry name" value="Quinoprot_gluc/sorb_DH_b-prop"/>
</dbReference>
<dbReference type="PANTHER" id="PTHR33546:SF1">
    <property type="entry name" value="LARGE, MULTIFUNCTIONAL SECRETED PROTEIN"/>
    <property type="match status" value="1"/>
</dbReference>
<evidence type="ECO:0000256" key="5">
    <source>
        <dbReference type="SAM" id="SignalP"/>
    </source>
</evidence>
<evidence type="ECO:0000259" key="6">
    <source>
        <dbReference type="PROSITE" id="PS51007"/>
    </source>
</evidence>
<dbReference type="InterPro" id="IPR013428">
    <property type="entry name" value="Membrane-bound_put_N"/>
</dbReference>
<keyword evidence="3 4" id="KW-0408">Iron</keyword>
<dbReference type="Pfam" id="PF06283">
    <property type="entry name" value="ThuA"/>
    <property type="match status" value="1"/>
</dbReference>